<keyword evidence="2" id="KW-1185">Reference proteome</keyword>
<gene>
    <name evidence="1" type="ORF">Q9295_17030</name>
</gene>
<organism evidence="1 2">
    <name type="scientific">Pseudogemmobacter lacusdianii</name>
    <dbReference type="NCBI Taxonomy" id="3069608"/>
    <lineage>
        <taxon>Bacteria</taxon>
        <taxon>Pseudomonadati</taxon>
        <taxon>Pseudomonadota</taxon>
        <taxon>Alphaproteobacteria</taxon>
        <taxon>Rhodobacterales</taxon>
        <taxon>Paracoccaceae</taxon>
        <taxon>Pseudogemmobacter</taxon>
    </lineage>
</organism>
<accession>A0ABU0W2E4</accession>
<evidence type="ECO:0000313" key="2">
    <source>
        <dbReference type="Proteomes" id="UP001239680"/>
    </source>
</evidence>
<sequence length="323" mass="35829">MSDQPLITEADLTPAVTAGASDTAWLQAMDAIAEDDGYLEPLGKKHWAFFAEDRTTLLVTFERAEAIRSRPDKLPAAYAMCKERGWSLLTVIAEGETWWRDRAVWGYFDRLVDDAFFDDFDKVLFMGAGPAGHAACAYAVTAPGCSVLAIAPRATQDPQIVGWDKRDLAARRMDFTSRYGYAPDMTEGAGRVWLLHDPLNALDAMHAALFRAPWVTALKAPHTRDATERALSGMQILEKIIEEAMAGSLTEASFAKLWRARRDSSPWLRGLLAHVAAQDRPKFEEMICRSVVKRMRAPRFAARLEQLAAAEIAKAEAPEAEQS</sequence>
<dbReference type="RefSeq" id="WP_306681784.1">
    <property type="nucleotide sequence ID" value="NZ_JAVDBT010000022.1"/>
</dbReference>
<name>A0ABU0W2E4_9RHOB</name>
<dbReference type="EMBL" id="JAVDBT010000022">
    <property type="protein sequence ID" value="MDQ2068078.1"/>
    <property type="molecule type" value="Genomic_DNA"/>
</dbReference>
<comment type="caution">
    <text evidence="1">The sequence shown here is derived from an EMBL/GenBank/DDBJ whole genome shotgun (WGS) entry which is preliminary data.</text>
</comment>
<protein>
    <submittedName>
        <fullName evidence="1">Phosphoadenosine phosphosulfate reductase</fullName>
    </submittedName>
</protein>
<proteinExistence type="predicted"/>
<dbReference type="Proteomes" id="UP001239680">
    <property type="component" value="Unassembled WGS sequence"/>
</dbReference>
<evidence type="ECO:0000313" key="1">
    <source>
        <dbReference type="EMBL" id="MDQ2068078.1"/>
    </source>
</evidence>
<reference evidence="1 2" key="1">
    <citation type="submission" date="2023-08" db="EMBL/GenBank/DDBJ databases">
        <title>Characterization of two Paracoccaceae strains isolated from Phycosphere and proposal of Xinfangfangia lacusdiani sp. nov.</title>
        <authorList>
            <person name="Deng Y."/>
            <person name="Zhang Y.Q."/>
        </authorList>
    </citation>
    <scope>NUCLEOTIDE SEQUENCE [LARGE SCALE GENOMIC DNA]</scope>
    <source>
        <strain evidence="1 2">CPCC 101601</strain>
    </source>
</reference>